<evidence type="ECO:0000313" key="2">
    <source>
        <dbReference type="EMBL" id="KTD58081.1"/>
    </source>
</evidence>
<keyword evidence="1" id="KW-0472">Membrane</keyword>
<evidence type="ECO:0000313" key="3">
    <source>
        <dbReference type="Proteomes" id="UP000054621"/>
    </source>
</evidence>
<dbReference type="AlphaFoldDB" id="A0A0W0YMD1"/>
<feature type="transmembrane region" description="Helical" evidence="1">
    <location>
        <begin position="76"/>
        <end position="99"/>
    </location>
</feature>
<dbReference type="RefSeq" id="WP_027272154.1">
    <property type="nucleotide sequence ID" value="NZ_CAAAJE010000032.1"/>
</dbReference>
<keyword evidence="1" id="KW-1133">Transmembrane helix</keyword>
<dbReference type="PATRIC" id="fig|28087.4.peg.1718"/>
<reference evidence="2 3" key="1">
    <citation type="submission" date="2015-11" db="EMBL/GenBank/DDBJ databases">
        <title>Genomic analysis of 38 Legionella species identifies large and diverse effector repertoires.</title>
        <authorList>
            <person name="Burstein D."/>
            <person name="Amaro F."/>
            <person name="Zusman T."/>
            <person name="Lifshitz Z."/>
            <person name="Cohen O."/>
            <person name="Gilbert J.A."/>
            <person name="Pupko T."/>
            <person name="Shuman H.A."/>
            <person name="Segal G."/>
        </authorList>
    </citation>
    <scope>NUCLEOTIDE SEQUENCE [LARGE SCALE GENOMIC DNA]</scope>
    <source>
        <strain evidence="2 3">Mt.St.Helens-4</strain>
    </source>
</reference>
<dbReference type="Proteomes" id="UP000054621">
    <property type="component" value="Unassembled WGS sequence"/>
</dbReference>
<evidence type="ECO:0000256" key="1">
    <source>
        <dbReference type="SAM" id="Phobius"/>
    </source>
</evidence>
<dbReference type="eggNOG" id="ENOG5031E8M">
    <property type="taxonomic scope" value="Bacteria"/>
</dbReference>
<organism evidence="2 3">
    <name type="scientific">Legionella sainthelensi</name>
    <dbReference type="NCBI Taxonomy" id="28087"/>
    <lineage>
        <taxon>Bacteria</taxon>
        <taxon>Pseudomonadati</taxon>
        <taxon>Pseudomonadota</taxon>
        <taxon>Gammaproteobacteria</taxon>
        <taxon>Legionellales</taxon>
        <taxon>Legionellaceae</taxon>
        <taxon>Legionella</taxon>
    </lineage>
</organism>
<sequence>MPEFFKKSKTPNPKKNFFQNYADHLNYLEEEIKEAWEKMQKTKTLEEQLNLIGDEALKRLNIFEKLRDGHDYMDEVVGATALPAMGMIVSIASFAAAAWEGAHALAIHLNLAKKDGEDHKENAGNLLLLSAASFVLSVASFLKSALSMITRPIITAVCGYAKQDTVRFHNDESVEGLVARI</sequence>
<name>A0A0W0YMD1_9GAMM</name>
<feature type="transmembrane region" description="Helical" evidence="1">
    <location>
        <begin position="123"/>
        <end position="142"/>
    </location>
</feature>
<comment type="caution">
    <text evidence="2">The sequence shown here is derived from an EMBL/GenBank/DDBJ whole genome shotgun (WGS) entry which is preliminary data.</text>
</comment>
<dbReference type="EMBL" id="LNYV01000015">
    <property type="protein sequence ID" value="KTD58081.1"/>
    <property type="molecule type" value="Genomic_DNA"/>
</dbReference>
<protein>
    <submittedName>
        <fullName evidence="2">Uncharacterized protein</fullName>
    </submittedName>
</protein>
<dbReference type="OrthoDB" id="5636756at2"/>
<proteinExistence type="predicted"/>
<accession>A0A0W0YMD1</accession>
<keyword evidence="1" id="KW-0812">Transmembrane</keyword>
<gene>
    <name evidence="2" type="ORF">Lsai_1603</name>
</gene>